<dbReference type="InterPro" id="IPR045845">
    <property type="entry name" value="BSK"/>
</dbReference>
<sequence length="662" mass="74924">FSEQILDQIPWEAFVRRHERHYRKDYCGLLTLFKDSAYSPGDQSGLTKNSKCMYFASIGSSRFGYSFVFLVLILSKTFDKICFKGDPTIEMGNEDKSGFVLAQGRCIMISMPPEFFLIRCFEKLSCIYFRFFEMDANPRVLCFGLMKNSGDGKSYGKNLAFTPPEYLRIGKECSRRDLTATHEIFEKAGYQDDEGVTDQVGDLKQCRRRTKFFLSMQIIGRRSWNCHDDLKFLAPRISSKTDADLPSAFIGLPSSTSLASLHPPSHLLPSSPSSASLRHQSCSSLSLTLPTFITNARPPLRRPPQQNHLFMVYELFPARYSLEQLRNATSGFSSSNVVPEHGEKTPNVAKRCKIAWPDSRQFLVCLLETCFFLGQLRSEGLANLVRCCCEGDERLLVAEFRPHETLSPSIFSIRRPPTIEMGNEDKSGFVLAQGRCIMISMPPEFFLIRCFEKLSCIYFRFFEMDANPRVLCFGLMKNSGDGKSYGKNLAFTPPEYLRIGKECSRRDLTATHEIFEKAGYQDDEGVTDQDANPRVLCFGLMKNSGDGKSYGKNLAFTPPEYLRIVLPNSVPQALDLIHRKNFLMVMDSCLEGHFSNDDGTEFVRLASQCLWAEPRERPNARATSAQALSLSPLGKECSRRDLTATHEIFEKAGYQDDEGVTD</sequence>
<accession>A0AAN8VBE2</accession>
<dbReference type="SUPFAM" id="SSF56112">
    <property type="entry name" value="Protein kinase-like (PK-like)"/>
    <property type="match status" value="1"/>
</dbReference>
<reference evidence="2 3" key="1">
    <citation type="submission" date="2023-12" db="EMBL/GenBank/DDBJ databases">
        <title>A high-quality genome assembly for Dillenia turbinata (Dilleniales).</title>
        <authorList>
            <person name="Chanderbali A."/>
        </authorList>
    </citation>
    <scope>NUCLEOTIDE SEQUENCE [LARGE SCALE GENOMIC DNA]</scope>
    <source>
        <strain evidence="2">LSX21</strain>
        <tissue evidence="2">Leaf</tissue>
    </source>
</reference>
<evidence type="ECO:0000313" key="3">
    <source>
        <dbReference type="Proteomes" id="UP001370490"/>
    </source>
</evidence>
<dbReference type="PANTHER" id="PTHR45863">
    <property type="entry name" value="SERINE/THREONINE-PROTEIN KINASE BSK5"/>
    <property type="match status" value="1"/>
</dbReference>
<protein>
    <submittedName>
        <fullName evidence="2">Uncharacterized protein</fullName>
    </submittedName>
</protein>
<dbReference type="GO" id="GO:0004672">
    <property type="term" value="F:protein kinase activity"/>
    <property type="evidence" value="ECO:0007669"/>
    <property type="project" value="InterPro"/>
</dbReference>
<feature type="non-terminal residue" evidence="2">
    <location>
        <position position="662"/>
    </location>
</feature>
<dbReference type="InterPro" id="IPR011009">
    <property type="entry name" value="Kinase-like_dom_sf"/>
</dbReference>
<evidence type="ECO:0000256" key="1">
    <source>
        <dbReference type="ARBA" id="ARBA00008684"/>
    </source>
</evidence>
<organism evidence="2 3">
    <name type="scientific">Dillenia turbinata</name>
    <dbReference type="NCBI Taxonomy" id="194707"/>
    <lineage>
        <taxon>Eukaryota</taxon>
        <taxon>Viridiplantae</taxon>
        <taxon>Streptophyta</taxon>
        <taxon>Embryophyta</taxon>
        <taxon>Tracheophyta</taxon>
        <taxon>Spermatophyta</taxon>
        <taxon>Magnoliopsida</taxon>
        <taxon>eudicotyledons</taxon>
        <taxon>Gunneridae</taxon>
        <taxon>Pentapetalae</taxon>
        <taxon>Dilleniales</taxon>
        <taxon>Dilleniaceae</taxon>
        <taxon>Dillenia</taxon>
    </lineage>
</organism>
<dbReference type="Proteomes" id="UP001370490">
    <property type="component" value="Unassembled WGS sequence"/>
</dbReference>
<dbReference type="PANTHER" id="PTHR45863:SF7">
    <property type="entry name" value="SERINE_THREONINE-PROTEIN KINASE BSK5"/>
    <property type="match status" value="1"/>
</dbReference>
<dbReference type="GO" id="GO:0009742">
    <property type="term" value="P:brassinosteroid mediated signaling pathway"/>
    <property type="evidence" value="ECO:0007669"/>
    <property type="project" value="InterPro"/>
</dbReference>
<comment type="caution">
    <text evidence="2">The sequence shown here is derived from an EMBL/GenBank/DDBJ whole genome shotgun (WGS) entry which is preliminary data.</text>
</comment>
<gene>
    <name evidence="2" type="ORF">RJ641_008760</name>
</gene>
<dbReference type="GO" id="GO:0012505">
    <property type="term" value="C:endomembrane system"/>
    <property type="evidence" value="ECO:0007669"/>
    <property type="project" value="UniProtKB-SubCell"/>
</dbReference>
<feature type="non-terminal residue" evidence="2">
    <location>
        <position position="1"/>
    </location>
</feature>
<name>A0AAN8VBE2_9MAGN</name>
<dbReference type="Gene3D" id="3.30.200.20">
    <property type="entry name" value="Phosphorylase Kinase, domain 1"/>
    <property type="match status" value="1"/>
</dbReference>
<evidence type="ECO:0000313" key="2">
    <source>
        <dbReference type="EMBL" id="KAK6927041.1"/>
    </source>
</evidence>
<comment type="similarity">
    <text evidence="1">Belongs to the protein kinase superfamily. Ser/Thr protein kinase family.</text>
</comment>
<dbReference type="AlphaFoldDB" id="A0AAN8VBE2"/>
<keyword evidence="3" id="KW-1185">Reference proteome</keyword>
<proteinExistence type="inferred from homology"/>
<dbReference type="GO" id="GO:0005524">
    <property type="term" value="F:ATP binding"/>
    <property type="evidence" value="ECO:0007669"/>
    <property type="project" value="UniProtKB-KW"/>
</dbReference>
<dbReference type="EMBL" id="JBAMMX010000015">
    <property type="protein sequence ID" value="KAK6927041.1"/>
    <property type="molecule type" value="Genomic_DNA"/>
</dbReference>